<dbReference type="Pfam" id="PF01553">
    <property type="entry name" value="Acyltransferase"/>
    <property type="match status" value="1"/>
</dbReference>
<gene>
    <name evidence="2" type="ORF">NHG85_19030</name>
</gene>
<sequence>MSRPSDPDPVAARSAPMARFFARVMRRQLRAQFRALRIARPGLPDLPHDRPVMVVCNHPSWWDPAVMIGLHESLFPTRTGFGPIEAKMLETYPFMRRIGLFGVGEGRRGATSFLRVAGGLMARPDRVLWITAQGRFADPRERPLGLRPGAAHLMARRREIVALPMALEYPFWSEKRPEALIRFGAPVMAREGEGAEEIGARLEAALTESCDALAGLAMARDPAGFETALGGARGTGGVYGLWQRGRARLAGRRFVPDHVEER</sequence>
<keyword evidence="2" id="KW-0012">Acyltransferase</keyword>
<feature type="domain" description="Phospholipid/glycerol acyltransferase" evidence="1">
    <location>
        <begin position="45"/>
        <end position="166"/>
    </location>
</feature>
<dbReference type="SUPFAM" id="SSF69593">
    <property type="entry name" value="Glycerol-3-phosphate (1)-acyltransferase"/>
    <property type="match status" value="1"/>
</dbReference>
<dbReference type="RefSeq" id="WP_253335321.1">
    <property type="nucleotide sequence ID" value="NZ_JAMYXC010000317.1"/>
</dbReference>
<dbReference type="Proteomes" id="UP001139477">
    <property type="component" value="Unassembled WGS sequence"/>
</dbReference>
<protein>
    <submittedName>
        <fullName evidence="2">Lysophospholipid acyltransferase family protein</fullName>
    </submittedName>
</protein>
<keyword evidence="3" id="KW-1185">Reference proteome</keyword>
<reference evidence="2" key="1">
    <citation type="submission" date="2022-06" db="EMBL/GenBank/DDBJ databases">
        <title>Limimaricola sediminis sp. nov., isolated from an intertidal sediment.</title>
        <authorList>
            <person name="Shao X."/>
        </authorList>
    </citation>
    <scope>NUCLEOTIDE SEQUENCE</scope>
    <source>
        <strain evidence="2">ASW11-118</strain>
    </source>
</reference>
<keyword evidence="2" id="KW-0808">Transferase</keyword>
<dbReference type="GO" id="GO:0016746">
    <property type="term" value="F:acyltransferase activity"/>
    <property type="evidence" value="ECO:0007669"/>
    <property type="project" value="UniProtKB-KW"/>
</dbReference>
<dbReference type="CDD" id="cd06551">
    <property type="entry name" value="LPLAT"/>
    <property type="match status" value="1"/>
</dbReference>
<accession>A0A9X2FRI3</accession>
<evidence type="ECO:0000313" key="2">
    <source>
        <dbReference type="EMBL" id="MCP1170602.1"/>
    </source>
</evidence>
<evidence type="ECO:0000313" key="3">
    <source>
        <dbReference type="Proteomes" id="UP001139477"/>
    </source>
</evidence>
<dbReference type="InterPro" id="IPR002123">
    <property type="entry name" value="Plipid/glycerol_acylTrfase"/>
</dbReference>
<proteinExistence type="predicted"/>
<name>A0A9X2FRI3_9RHOB</name>
<evidence type="ECO:0000259" key="1">
    <source>
        <dbReference type="Pfam" id="PF01553"/>
    </source>
</evidence>
<comment type="caution">
    <text evidence="2">The sequence shown here is derived from an EMBL/GenBank/DDBJ whole genome shotgun (WGS) entry which is preliminary data.</text>
</comment>
<dbReference type="EMBL" id="JAMYXC010000317">
    <property type="protein sequence ID" value="MCP1170602.1"/>
    <property type="molecule type" value="Genomic_DNA"/>
</dbReference>
<organism evidence="2 3">
    <name type="scientific">Limimaricola litoreus</name>
    <dbReference type="NCBI Taxonomy" id="2955316"/>
    <lineage>
        <taxon>Bacteria</taxon>
        <taxon>Pseudomonadati</taxon>
        <taxon>Pseudomonadota</taxon>
        <taxon>Alphaproteobacteria</taxon>
        <taxon>Rhodobacterales</taxon>
        <taxon>Paracoccaceae</taxon>
        <taxon>Limimaricola</taxon>
    </lineage>
</organism>
<dbReference type="AlphaFoldDB" id="A0A9X2FRI3"/>